<reference evidence="2" key="1">
    <citation type="submission" date="2020-08" db="EMBL/GenBank/DDBJ databases">
        <title>Genome public.</title>
        <authorList>
            <person name="Liu C."/>
            <person name="Sun Q."/>
        </authorList>
    </citation>
    <scope>NUCLEOTIDE SEQUENCE</scope>
    <source>
        <strain evidence="2">BX5</strain>
    </source>
</reference>
<dbReference type="AlphaFoldDB" id="A0A8J6IYP6"/>
<evidence type="ECO:0000313" key="2">
    <source>
        <dbReference type="EMBL" id="MBC5717850.1"/>
    </source>
</evidence>
<keyword evidence="3" id="KW-1185">Reference proteome</keyword>
<dbReference type="Proteomes" id="UP000602260">
    <property type="component" value="Unassembled WGS sequence"/>
</dbReference>
<accession>A0A8J6IYP6</accession>
<evidence type="ECO:0000313" key="3">
    <source>
        <dbReference type="Proteomes" id="UP000602260"/>
    </source>
</evidence>
<comment type="caution">
    <text evidence="2">The sequence shown here is derived from an EMBL/GenBank/DDBJ whole genome shotgun (WGS) entry which is preliminary data.</text>
</comment>
<feature type="domain" description="DUF6329" evidence="1">
    <location>
        <begin position="72"/>
        <end position="108"/>
    </location>
</feature>
<dbReference type="EMBL" id="JACOPN010000008">
    <property type="protein sequence ID" value="MBC5717850.1"/>
    <property type="molecule type" value="Genomic_DNA"/>
</dbReference>
<gene>
    <name evidence="2" type="ORF">H8S55_11060</name>
</gene>
<name>A0A8J6IYP6_9FIRM</name>
<organism evidence="2 3">
    <name type="scientific">Flintibacter faecis</name>
    <dbReference type="NCBI Taxonomy" id="2763047"/>
    <lineage>
        <taxon>Bacteria</taxon>
        <taxon>Bacillati</taxon>
        <taxon>Bacillota</taxon>
        <taxon>Clostridia</taxon>
        <taxon>Eubacteriales</taxon>
        <taxon>Flintibacter</taxon>
    </lineage>
</organism>
<dbReference type="RefSeq" id="WP_186879021.1">
    <property type="nucleotide sequence ID" value="NZ_JACOPN010000008.1"/>
</dbReference>
<evidence type="ECO:0000259" key="1">
    <source>
        <dbReference type="Pfam" id="PF19854"/>
    </source>
</evidence>
<sequence>MSENFASFYRKASSVRELVDKAPFPEKARFQITKVIELPAKQYHRYMNELLRDVSFISRNVEDMRFDGKTETFLCLFVTCRDANTGVLVESEGFGYARYAAFIPEKKALVLDGIPVEHANEKCLRQRSVPER</sequence>
<protein>
    <recommendedName>
        <fullName evidence="1">DUF6329 domain-containing protein</fullName>
    </recommendedName>
</protein>
<dbReference type="InterPro" id="IPR046292">
    <property type="entry name" value="DUF6329"/>
</dbReference>
<proteinExistence type="predicted"/>
<dbReference type="Pfam" id="PF19854">
    <property type="entry name" value="DUF6329"/>
    <property type="match status" value="1"/>
</dbReference>